<gene>
    <name evidence="1" type="ORF">LCGC14_1914200</name>
</gene>
<comment type="caution">
    <text evidence="1">The sequence shown here is derived from an EMBL/GenBank/DDBJ whole genome shotgun (WGS) entry which is preliminary data.</text>
</comment>
<sequence>LVADHKPKLSEAISSLADGIKTLDELAQSIYARL</sequence>
<name>A0A0F9FSI7_9ZZZZ</name>
<evidence type="ECO:0000313" key="1">
    <source>
        <dbReference type="EMBL" id="KKL89489.1"/>
    </source>
</evidence>
<feature type="non-terminal residue" evidence="1">
    <location>
        <position position="1"/>
    </location>
</feature>
<reference evidence="1" key="1">
    <citation type="journal article" date="2015" name="Nature">
        <title>Complex archaea that bridge the gap between prokaryotes and eukaryotes.</title>
        <authorList>
            <person name="Spang A."/>
            <person name="Saw J.H."/>
            <person name="Jorgensen S.L."/>
            <person name="Zaremba-Niedzwiedzka K."/>
            <person name="Martijn J."/>
            <person name="Lind A.E."/>
            <person name="van Eijk R."/>
            <person name="Schleper C."/>
            <person name="Guy L."/>
            <person name="Ettema T.J."/>
        </authorList>
    </citation>
    <scope>NUCLEOTIDE SEQUENCE</scope>
</reference>
<organism evidence="1">
    <name type="scientific">marine sediment metagenome</name>
    <dbReference type="NCBI Taxonomy" id="412755"/>
    <lineage>
        <taxon>unclassified sequences</taxon>
        <taxon>metagenomes</taxon>
        <taxon>ecological metagenomes</taxon>
    </lineage>
</organism>
<dbReference type="AlphaFoldDB" id="A0A0F9FSI7"/>
<dbReference type="EMBL" id="LAZR01020272">
    <property type="protein sequence ID" value="KKL89489.1"/>
    <property type="molecule type" value="Genomic_DNA"/>
</dbReference>
<protein>
    <submittedName>
        <fullName evidence="1">Uncharacterized protein</fullName>
    </submittedName>
</protein>
<accession>A0A0F9FSI7</accession>
<proteinExistence type="predicted"/>